<keyword evidence="2" id="KW-0564">Palmitate</keyword>
<dbReference type="GO" id="GO:0005886">
    <property type="term" value="C:plasma membrane"/>
    <property type="evidence" value="ECO:0007669"/>
    <property type="project" value="UniProtKB-SubCell"/>
</dbReference>
<organism evidence="4 5">
    <name type="scientific">Desulfuromonas soudanensis</name>
    <dbReference type="NCBI Taxonomy" id="1603606"/>
    <lineage>
        <taxon>Bacteria</taxon>
        <taxon>Pseudomonadati</taxon>
        <taxon>Thermodesulfobacteriota</taxon>
        <taxon>Desulfuromonadia</taxon>
        <taxon>Desulfuromonadales</taxon>
        <taxon>Desulfuromonadaceae</taxon>
        <taxon>Desulfuromonas</taxon>
    </lineage>
</organism>
<accession>A0A0M4CY15</accession>
<keyword evidence="2" id="KW-0472">Membrane</keyword>
<keyword evidence="2" id="KW-1134">Transmembrane beta strand</keyword>
<keyword evidence="2" id="KW-0812">Transmembrane</keyword>
<evidence type="ECO:0000256" key="3">
    <source>
        <dbReference type="SAM" id="Coils"/>
    </source>
</evidence>
<dbReference type="NCBIfam" id="TIGR01845">
    <property type="entry name" value="outer_NodT"/>
    <property type="match status" value="1"/>
</dbReference>
<gene>
    <name evidence="4" type="ORF">DSOUD_2501</name>
</gene>
<keyword evidence="3" id="KW-0175">Coiled coil</keyword>
<feature type="coiled-coil region" evidence="3">
    <location>
        <begin position="227"/>
        <end position="254"/>
    </location>
</feature>
<evidence type="ECO:0000313" key="4">
    <source>
        <dbReference type="EMBL" id="ALC17254.1"/>
    </source>
</evidence>
<protein>
    <submittedName>
        <fullName evidence="4">RND efflux system, outer membrane lipoprotein, NodT family</fullName>
    </submittedName>
</protein>
<dbReference type="Gene3D" id="1.20.1600.10">
    <property type="entry name" value="Outer membrane efflux proteins (OEP)"/>
    <property type="match status" value="1"/>
</dbReference>
<dbReference type="InterPro" id="IPR010131">
    <property type="entry name" value="MdtP/NodT-like"/>
</dbReference>
<evidence type="ECO:0000313" key="5">
    <source>
        <dbReference type="Proteomes" id="UP000057158"/>
    </source>
</evidence>
<comment type="similarity">
    <text evidence="1 2">Belongs to the outer membrane factor (OMF) (TC 1.B.17) family.</text>
</comment>
<keyword evidence="5" id="KW-1185">Reference proteome</keyword>
<evidence type="ECO:0000256" key="1">
    <source>
        <dbReference type="ARBA" id="ARBA00007613"/>
    </source>
</evidence>
<dbReference type="Proteomes" id="UP000057158">
    <property type="component" value="Chromosome"/>
</dbReference>
<dbReference type="InterPro" id="IPR003423">
    <property type="entry name" value="OMP_efflux"/>
</dbReference>
<dbReference type="Pfam" id="PF02321">
    <property type="entry name" value="OEP"/>
    <property type="match status" value="2"/>
</dbReference>
<dbReference type="PANTHER" id="PTHR30203:SF33">
    <property type="entry name" value="BLR4455 PROTEIN"/>
    <property type="match status" value="1"/>
</dbReference>
<dbReference type="RefSeq" id="WP_053551279.1">
    <property type="nucleotide sequence ID" value="NZ_CP010802.1"/>
</dbReference>
<comment type="subcellular location">
    <subcellularLocation>
        <location evidence="2">Cell membrane</location>
        <topology evidence="2">Lipid-anchor</topology>
    </subcellularLocation>
</comment>
<name>A0A0M4CY15_9BACT</name>
<dbReference type="PANTHER" id="PTHR30203">
    <property type="entry name" value="OUTER MEMBRANE CATION EFFLUX PROTEIN"/>
    <property type="match status" value="1"/>
</dbReference>
<dbReference type="Gene3D" id="2.20.200.10">
    <property type="entry name" value="Outer membrane efflux proteins (OEP)"/>
    <property type="match status" value="1"/>
</dbReference>
<dbReference type="KEGG" id="des:DSOUD_2501"/>
<reference evidence="4 5" key="1">
    <citation type="submission" date="2015-07" db="EMBL/GenBank/DDBJ databases">
        <title>Isolation and Genomic Characterization of a Novel Halophilic Metal-Reducing Deltaproteobacterium from the Deep Subsurface.</title>
        <authorList>
            <person name="Badalamenti J.P."/>
            <person name="Summers Z.M."/>
            <person name="Gralnick J.A."/>
            <person name="Bond D.R."/>
        </authorList>
    </citation>
    <scope>NUCLEOTIDE SEQUENCE [LARGE SCALE GENOMIC DNA]</scope>
    <source>
        <strain evidence="4 5">WTL</strain>
    </source>
</reference>
<dbReference type="GO" id="GO:0015562">
    <property type="term" value="F:efflux transmembrane transporter activity"/>
    <property type="evidence" value="ECO:0007669"/>
    <property type="project" value="InterPro"/>
</dbReference>
<dbReference type="SUPFAM" id="SSF56954">
    <property type="entry name" value="Outer membrane efflux proteins (OEP)"/>
    <property type="match status" value="1"/>
</dbReference>
<keyword evidence="2" id="KW-0732">Signal</keyword>
<keyword evidence="2 4" id="KW-0449">Lipoprotein</keyword>
<dbReference type="OrthoDB" id="9783163at2"/>
<feature type="signal peptide" evidence="2">
    <location>
        <begin position="1"/>
        <end position="22"/>
    </location>
</feature>
<feature type="coiled-coil region" evidence="3">
    <location>
        <begin position="361"/>
        <end position="406"/>
    </location>
</feature>
<proteinExistence type="inferred from homology"/>
<dbReference type="STRING" id="1603606.DSOUD_2501"/>
<evidence type="ECO:0000256" key="2">
    <source>
        <dbReference type="RuleBase" id="RU362097"/>
    </source>
</evidence>
<feature type="chain" id="PRO_5005732024" evidence="2">
    <location>
        <begin position="23"/>
        <end position="475"/>
    </location>
</feature>
<dbReference type="PATRIC" id="fig|1603606.3.peg.2706"/>
<dbReference type="EMBL" id="CP010802">
    <property type="protein sequence ID" value="ALC17254.1"/>
    <property type="molecule type" value="Genomic_DNA"/>
</dbReference>
<dbReference type="AlphaFoldDB" id="A0A0M4CY15"/>
<sequence length="475" mass="51476">MKSPLRTLATLALLILTLPACTLGPDYHRPVMETPLGFKAEGSWQESAPRDEQSRGLWWAVFNDPALNELEQKASTANLEVQAAVARFDQARALLGVSRAEFLPRVDLNASGQRSKISLSQFGIDSSGPSSFITNYYNIPLDLSYEIDLWGRVRRSVEAASADADGSLAALEAIRLTLQGEVARSYFALRTVDAQSALLQRNIDLRRQSLNLVTSLFDNGQIGELDVARARAELAATEAEQAGLQESRSKLENALAVLAGQNPSTFNLAVAPLDVRAPAVAPGLPASLLERRPDVAAAERSMAAANARIGVAKTAFFPAIRLTGNAGFSSSETADLLNWDNRTWGLGPSLSLPIFSGGRNRANLQRSKAVYEEAVANYRQQVLVAFRDVEDALSALTALKKQEEAQQRSLQAALRASDLSDKRYRAGLVSYLEVVDSQRTALQSERLVTDILGRQLQTTVTLIKSLGGGWEEAAL</sequence>